<dbReference type="EMBL" id="VRMN01000008">
    <property type="protein sequence ID" value="KAA8492932.1"/>
    <property type="molecule type" value="Genomic_DNA"/>
</dbReference>
<dbReference type="Proteomes" id="UP000324585">
    <property type="component" value="Unassembled WGS sequence"/>
</dbReference>
<organism evidence="2 3">
    <name type="scientific">Porphyridium purpureum</name>
    <name type="common">Red alga</name>
    <name type="synonym">Porphyridium cruentum</name>
    <dbReference type="NCBI Taxonomy" id="35688"/>
    <lineage>
        <taxon>Eukaryota</taxon>
        <taxon>Rhodophyta</taxon>
        <taxon>Bangiophyceae</taxon>
        <taxon>Porphyridiales</taxon>
        <taxon>Porphyridiaceae</taxon>
        <taxon>Porphyridium</taxon>
    </lineage>
</organism>
<gene>
    <name evidence="2" type="ORF">FVE85_9204</name>
</gene>
<reference evidence="3" key="1">
    <citation type="journal article" date="2019" name="Nat. Commun.">
        <title>Expansion of phycobilisome linker gene families in mesophilic red algae.</title>
        <authorList>
            <person name="Lee J."/>
            <person name="Kim D."/>
            <person name="Bhattacharya D."/>
            <person name="Yoon H.S."/>
        </authorList>
    </citation>
    <scope>NUCLEOTIDE SEQUENCE [LARGE SCALE GENOMIC DNA]</scope>
    <source>
        <strain evidence="3">CCMP 1328</strain>
    </source>
</reference>
<evidence type="ECO:0000313" key="2">
    <source>
        <dbReference type="EMBL" id="KAA8492932.1"/>
    </source>
</evidence>
<name>A0A5J4YPX1_PORPP</name>
<protein>
    <submittedName>
        <fullName evidence="2">Uncharacterized protein</fullName>
    </submittedName>
</protein>
<feature type="region of interest" description="Disordered" evidence="1">
    <location>
        <begin position="71"/>
        <end position="97"/>
    </location>
</feature>
<feature type="compositionally biased region" description="Low complexity" evidence="1">
    <location>
        <begin position="78"/>
        <end position="97"/>
    </location>
</feature>
<comment type="caution">
    <text evidence="2">The sequence shown here is derived from an EMBL/GenBank/DDBJ whole genome shotgun (WGS) entry which is preliminary data.</text>
</comment>
<accession>A0A5J4YPX1</accession>
<sequence length="97" mass="10054">MLRRVCDTVEIKQEDVDELLQARAERTQLAARNAGTGDARAAVRDEQRDAGAPAAASTHLHVTARQRIGLDPAPGTLASAAPRAAAAASSAGDAARR</sequence>
<evidence type="ECO:0000313" key="3">
    <source>
        <dbReference type="Proteomes" id="UP000324585"/>
    </source>
</evidence>
<keyword evidence="3" id="KW-1185">Reference proteome</keyword>
<proteinExistence type="predicted"/>
<evidence type="ECO:0000256" key="1">
    <source>
        <dbReference type="SAM" id="MobiDB-lite"/>
    </source>
</evidence>
<dbReference type="AlphaFoldDB" id="A0A5J4YPX1"/>